<keyword evidence="1" id="KW-0732">Signal</keyword>
<dbReference type="AlphaFoldDB" id="A0A254THG5"/>
<name>A0A254THG5_9BURK</name>
<dbReference type="InterPro" id="IPR013766">
    <property type="entry name" value="Thioredoxin_domain"/>
</dbReference>
<dbReference type="Pfam" id="PF00578">
    <property type="entry name" value="AhpC-TSA"/>
    <property type="match status" value="1"/>
</dbReference>
<comment type="caution">
    <text evidence="3">The sequence shown here is derived from an EMBL/GenBank/DDBJ whole genome shotgun (WGS) entry which is preliminary data.</text>
</comment>
<dbReference type="GO" id="GO:0016209">
    <property type="term" value="F:antioxidant activity"/>
    <property type="evidence" value="ECO:0007669"/>
    <property type="project" value="InterPro"/>
</dbReference>
<dbReference type="CDD" id="cd02966">
    <property type="entry name" value="TlpA_like_family"/>
    <property type="match status" value="1"/>
</dbReference>
<feature type="domain" description="Thioredoxin" evidence="2">
    <location>
        <begin position="23"/>
        <end position="161"/>
    </location>
</feature>
<evidence type="ECO:0000313" key="4">
    <source>
        <dbReference type="Proteomes" id="UP000197535"/>
    </source>
</evidence>
<organism evidence="3 4">
    <name type="scientific">Noviherbaspirillum denitrificans</name>
    <dbReference type="NCBI Taxonomy" id="1968433"/>
    <lineage>
        <taxon>Bacteria</taxon>
        <taxon>Pseudomonadati</taxon>
        <taxon>Pseudomonadota</taxon>
        <taxon>Betaproteobacteria</taxon>
        <taxon>Burkholderiales</taxon>
        <taxon>Oxalobacteraceae</taxon>
        <taxon>Noviherbaspirillum</taxon>
    </lineage>
</organism>
<dbReference type="GO" id="GO:0016491">
    <property type="term" value="F:oxidoreductase activity"/>
    <property type="evidence" value="ECO:0007669"/>
    <property type="project" value="InterPro"/>
</dbReference>
<dbReference type="Gene3D" id="3.40.30.10">
    <property type="entry name" value="Glutaredoxin"/>
    <property type="match status" value="1"/>
</dbReference>
<gene>
    <name evidence="3" type="ORF">AYR66_06040</name>
</gene>
<dbReference type="InterPro" id="IPR000866">
    <property type="entry name" value="AhpC/TSA"/>
</dbReference>
<evidence type="ECO:0000259" key="2">
    <source>
        <dbReference type="PROSITE" id="PS51352"/>
    </source>
</evidence>
<dbReference type="SUPFAM" id="SSF52833">
    <property type="entry name" value="Thioredoxin-like"/>
    <property type="match status" value="1"/>
</dbReference>
<evidence type="ECO:0000256" key="1">
    <source>
        <dbReference type="SAM" id="SignalP"/>
    </source>
</evidence>
<evidence type="ECO:0000313" key="3">
    <source>
        <dbReference type="EMBL" id="OWW19118.1"/>
    </source>
</evidence>
<dbReference type="Proteomes" id="UP000197535">
    <property type="component" value="Unassembled WGS sequence"/>
</dbReference>
<feature type="chain" id="PRO_5011993290" description="Thioredoxin domain-containing protein" evidence="1">
    <location>
        <begin position="27"/>
        <end position="164"/>
    </location>
</feature>
<accession>A0A254THG5</accession>
<keyword evidence="4" id="KW-1185">Reference proteome</keyword>
<sequence length="164" mass="17664">MPILSRLRKAAATLAAGMFIALPAIAAELPKVEANMLDGSRYSLEDSRGAITLLSFWSIESLAARKCIAELQRFHAAYESQGVKVVAISTADDPAVLRAFVAKRKLSLPVGMLGEHNVGPLPEHLQPIVMVFDRDGKLVASRAGLFSYRVLEVLAVPPLMKPAS</sequence>
<dbReference type="PROSITE" id="PS51352">
    <property type="entry name" value="THIOREDOXIN_2"/>
    <property type="match status" value="1"/>
</dbReference>
<protein>
    <recommendedName>
        <fullName evidence="2">Thioredoxin domain-containing protein</fullName>
    </recommendedName>
</protein>
<dbReference type="InterPro" id="IPR036249">
    <property type="entry name" value="Thioredoxin-like_sf"/>
</dbReference>
<proteinExistence type="predicted"/>
<dbReference type="RefSeq" id="WP_088706036.1">
    <property type="nucleotide sequence ID" value="NZ_LSTO01000001.1"/>
</dbReference>
<reference evidence="3 4" key="1">
    <citation type="submission" date="2016-02" db="EMBL/GenBank/DDBJ databases">
        <authorList>
            <person name="Wen L."/>
            <person name="He K."/>
            <person name="Yang H."/>
        </authorList>
    </citation>
    <scope>NUCLEOTIDE SEQUENCE [LARGE SCALE GENOMIC DNA]</scope>
    <source>
        <strain evidence="3 4">TSA40</strain>
    </source>
</reference>
<dbReference type="OrthoDB" id="9181857at2"/>
<feature type="signal peptide" evidence="1">
    <location>
        <begin position="1"/>
        <end position="26"/>
    </location>
</feature>
<dbReference type="EMBL" id="LSTO01000001">
    <property type="protein sequence ID" value="OWW19118.1"/>
    <property type="molecule type" value="Genomic_DNA"/>
</dbReference>